<dbReference type="InterPro" id="IPR050900">
    <property type="entry name" value="Transposase_IS3/IS150/IS904"/>
</dbReference>
<dbReference type="InterPro" id="IPR009057">
    <property type="entry name" value="Homeodomain-like_sf"/>
</dbReference>
<dbReference type="SUPFAM" id="SSF53098">
    <property type="entry name" value="Ribonuclease H-like"/>
    <property type="match status" value="1"/>
</dbReference>
<dbReference type="PANTHER" id="PTHR46889:SF4">
    <property type="entry name" value="TRANSPOSASE INSO FOR INSERTION SEQUENCE ELEMENT IS911B-RELATED"/>
    <property type="match status" value="1"/>
</dbReference>
<sequence>MARYGKAFKDRAVARLLPPESAPVDVVSQELHISVATLERWRADALAAPAAERVWTPAARMDAIIATAAMDDASRSAWCREKGIYPQDLQKWRDAATQGVADPEEASQKVQRATQATRRRVKELERDLRRKEKALAETTALLVLQKKLDGDLPSGRGRGHMTALEDRRIIVRHIDEAHAAGARLVPACKVAGITARTLQRWRTEDGQVLPDGRPTSSRPRPAHALTEQEKALMLATANAPRFADLPPARIVPMLADEGVYIASESSFQRVLRAAGQNRRRGRARPPARQRPPTTHVATGPGQVWCWDMTYLPSKVRGQWFYLYLIMDLYSRKIVGWEIHADDSADHAVRLLRRVALSEGIHAKPERPVLHGDNGSTLKATTVLAMLNWLGIRPSYSRPRVSDDNAFVEALFKTAKYRPEFPAGGVASLAEARQWGHGFVTWYNDEHRHSRIGYVTPSQRHDGRDVNILQARHHLYQKARSQTPSRWSGNTRNWQPITRVTLNPERDSVAQAATNPCDNGQVAA</sequence>
<dbReference type="InterPro" id="IPR012337">
    <property type="entry name" value="RNaseH-like_sf"/>
</dbReference>
<keyword evidence="1" id="KW-0175">Coiled coil</keyword>
<dbReference type="RefSeq" id="WP_125094678.1">
    <property type="nucleotide sequence ID" value="NZ_RRUE01000001.1"/>
</dbReference>
<dbReference type="InterPro" id="IPR001584">
    <property type="entry name" value="Integrase_cat-core"/>
</dbReference>
<evidence type="ECO:0000256" key="1">
    <source>
        <dbReference type="SAM" id="Coils"/>
    </source>
</evidence>
<accession>A0A3R8LNP8</accession>
<organism evidence="4 5">
    <name type="scientific">Lautropia dentalis</name>
    <dbReference type="NCBI Taxonomy" id="2490857"/>
    <lineage>
        <taxon>Bacteria</taxon>
        <taxon>Pseudomonadati</taxon>
        <taxon>Pseudomonadota</taxon>
        <taxon>Betaproteobacteria</taxon>
        <taxon>Burkholderiales</taxon>
        <taxon>Burkholderiaceae</taxon>
        <taxon>Lautropia</taxon>
    </lineage>
</organism>
<name>A0A3R8LNP8_9BURK</name>
<dbReference type="EMBL" id="RRUE01000001">
    <property type="protein sequence ID" value="RRN45248.1"/>
    <property type="molecule type" value="Genomic_DNA"/>
</dbReference>
<proteinExistence type="predicted"/>
<dbReference type="OrthoDB" id="9765502at2"/>
<dbReference type="Pfam" id="PF00665">
    <property type="entry name" value="rve"/>
    <property type="match status" value="1"/>
</dbReference>
<feature type="coiled-coil region" evidence="1">
    <location>
        <begin position="107"/>
        <end position="141"/>
    </location>
</feature>
<dbReference type="GO" id="GO:0015074">
    <property type="term" value="P:DNA integration"/>
    <property type="evidence" value="ECO:0007669"/>
    <property type="project" value="InterPro"/>
</dbReference>
<protein>
    <submittedName>
        <fullName evidence="4">IS3 family transposase</fullName>
    </submittedName>
</protein>
<evidence type="ECO:0000259" key="3">
    <source>
        <dbReference type="PROSITE" id="PS50994"/>
    </source>
</evidence>
<comment type="caution">
    <text evidence="4">The sequence shown here is derived from an EMBL/GenBank/DDBJ whole genome shotgun (WGS) entry which is preliminary data.</text>
</comment>
<dbReference type="PROSITE" id="PS50994">
    <property type="entry name" value="INTEGRASE"/>
    <property type="match status" value="1"/>
</dbReference>
<dbReference type="InterPro" id="IPR048020">
    <property type="entry name" value="Transpos_IS3"/>
</dbReference>
<keyword evidence="5" id="KW-1185">Reference proteome</keyword>
<feature type="domain" description="Integrase catalytic" evidence="3">
    <location>
        <begin position="296"/>
        <end position="464"/>
    </location>
</feature>
<feature type="compositionally biased region" description="Basic residues" evidence="2">
    <location>
        <begin position="277"/>
        <end position="287"/>
    </location>
</feature>
<evidence type="ECO:0000313" key="5">
    <source>
        <dbReference type="Proteomes" id="UP000270261"/>
    </source>
</evidence>
<feature type="region of interest" description="Disordered" evidence="2">
    <location>
        <begin position="274"/>
        <end position="296"/>
    </location>
</feature>
<dbReference type="NCBIfam" id="NF033516">
    <property type="entry name" value="transpos_IS3"/>
    <property type="match status" value="1"/>
</dbReference>
<dbReference type="GO" id="GO:0003676">
    <property type="term" value="F:nucleic acid binding"/>
    <property type="evidence" value="ECO:0007669"/>
    <property type="project" value="InterPro"/>
</dbReference>
<dbReference type="InterPro" id="IPR036397">
    <property type="entry name" value="RNaseH_sf"/>
</dbReference>
<dbReference type="AlphaFoldDB" id="A0A3R8LNP8"/>
<dbReference type="PANTHER" id="PTHR46889">
    <property type="entry name" value="TRANSPOSASE INSF FOR INSERTION SEQUENCE IS3B-RELATED"/>
    <property type="match status" value="1"/>
</dbReference>
<dbReference type="SUPFAM" id="SSF46689">
    <property type="entry name" value="Homeodomain-like"/>
    <property type="match status" value="1"/>
</dbReference>
<dbReference type="Gene3D" id="3.30.420.10">
    <property type="entry name" value="Ribonuclease H-like superfamily/Ribonuclease H"/>
    <property type="match status" value="1"/>
</dbReference>
<feature type="region of interest" description="Disordered" evidence="2">
    <location>
        <begin position="504"/>
        <end position="523"/>
    </location>
</feature>
<evidence type="ECO:0000313" key="4">
    <source>
        <dbReference type="EMBL" id="RRN45248.1"/>
    </source>
</evidence>
<gene>
    <name evidence="4" type="ORF">EHV23_03150</name>
</gene>
<dbReference type="Proteomes" id="UP000270261">
    <property type="component" value="Unassembled WGS sequence"/>
</dbReference>
<evidence type="ECO:0000256" key="2">
    <source>
        <dbReference type="SAM" id="MobiDB-lite"/>
    </source>
</evidence>
<reference evidence="4 5" key="1">
    <citation type="submission" date="2018-11" db="EMBL/GenBank/DDBJ databases">
        <title>Genome sequencing of Lautropia sp. KCOM 2505 (= ChDC F240).</title>
        <authorList>
            <person name="Kook J.-K."/>
            <person name="Park S.-N."/>
            <person name="Lim Y.K."/>
        </authorList>
    </citation>
    <scope>NUCLEOTIDE SEQUENCE [LARGE SCALE GENOMIC DNA]</scope>
    <source>
        <strain evidence="4 5">KCOM 2505</strain>
    </source>
</reference>